<dbReference type="AlphaFoldDB" id="A0A537J3B6"/>
<reference evidence="7 8" key="1">
    <citation type="journal article" date="2019" name="Nat. Microbiol.">
        <title>Mediterranean grassland soil C-N compound turnover is dependent on rainfall and depth, and is mediated by genomically divergent microorganisms.</title>
        <authorList>
            <person name="Diamond S."/>
            <person name="Andeer P.F."/>
            <person name="Li Z."/>
            <person name="Crits-Christoph A."/>
            <person name="Burstein D."/>
            <person name="Anantharaman K."/>
            <person name="Lane K.R."/>
            <person name="Thomas B.C."/>
            <person name="Pan C."/>
            <person name="Northen T.R."/>
            <person name="Banfield J.F."/>
        </authorList>
    </citation>
    <scope>NUCLEOTIDE SEQUENCE [LARGE SCALE GENOMIC DNA]</scope>
    <source>
        <strain evidence="7">NP_7</strain>
    </source>
</reference>
<proteinExistence type="predicted"/>
<evidence type="ECO:0000256" key="5">
    <source>
        <dbReference type="ARBA" id="ARBA00023136"/>
    </source>
</evidence>
<dbReference type="InterPro" id="IPR001851">
    <property type="entry name" value="ABC_transp_permease"/>
</dbReference>
<evidence type="ECO:0000256" key="2">
    <source>
        <dbReference type="ARBA" id="ARBA00022475"/>
    </source>
</evidence>
<dbReference type="PANTHER" id="PTHR30482">
    <property type="entry name" value="HIGH-AFFINITY BRANCHED-CHAIN AMINO ACID TRANSPORT SYSTEM PERMEASE"/>
    <property type="match status" value="1"/>
</dbReference>
<dbReference type="Proteomes" id="UP000320048">
    <property type="component" value="Unassembled WGS sequence"/>
</dbReference>
<keyword evidence="3 6" id="KW-0812">Transmembrane</keyword>
<organism evidence="7 8">
    <name type="scientific">Candidatus Segetimicrobium genomatis</name>
    <dbReference type="NCBI Taxonomy" id="2569760"/>
    <lineage>
        <taxon>Bacteria</taxon>
        <taxon>Bacillati</taxon>
        <taxon>Candidatus Sysuimicrobiota</taxon>
        <taxon>Candidatus Sysuimicrobiia</taxon>
        <taxon>Candidatus Sysuimicrobiales</taxon>
        <taxon>Candidatus Segetimicrobiaceae</taxon>
        <taxon>Candidatus Segetimicrobium</taxon>
    </lineage>
</organism>
<feature type="transmembrane region" description="Helical" evidence="6">
    <location>
        <begin position="273"/>
        <end position="297"/>
    </location>
</feature>
<evidence type="ECO:0000313" key="7">
    <source>
        <dbReference type="EMBL" id="TMI78059.1"/>
    </source>
</evidence>
<name>A0A537J3B6_9BACT</name>
<evidence type="ECO:0000256" key="6">
    <source>
        <dbReference type="SAM" id="Phobius"/>
    </source>
</evidence>
<dbReference type="InterPro" id="IPR043428">
    <property type="entry name" value="LivM-like"/>
</dbReference>
<keyword evidence="2" id="KW-1003">Cell membrane</keyword>
<comment type="subcellular location">
    <subcellularLocation>
        <location evidence="1">Cell membrane</location>
        <topology evidence="1">Multi-pass membrane protein</topology>
    </subcellularLocation>
</comment>
<dbReference type="PANTHER" id="PTHR30482:SF17">
    <property type="entry name" value="ABC TRANSPORTER ATP-BINDING PROTEIN"/>
    <property type="match status" value="1"/>
</dbReference>
<feature type="transmembrane region" description="Helical" evidence="6">
    <location>
        <begin position="251"/>
        <end position="267"/>
    </location>
</feature>
<feature type="transmembrane region" description="Helical" evidence="6">
    <location>
        <begin position="201"/>
        <end position="220"/>
    </location>
</feature>
<evidence type="ECO:0000313" key="8">
    <source>
        <dbReference type="Proteomes" id="UP000320048"/>
    </source>
</evidence>
<dbReference type="Pfam" id="PF02653">
    <property type="entry name" value="BPD_transp_2"/>
    <property type="match status" value="1"/>
</dbReference>
<protein>
    <submittedName>
        <fullName evidence="7">Branched-chain amino acid ABC transporter permease</fullName>
    </submittedName>
</protein>
<keyword evidence="5 6" id="KW-0472">Membrane</keyword>
<feature type="transmembrane region" description="Helical" evidence="6">
    <location>
        <begin position="75"/>
        <end position="96"/>
    </location>
</feature>
<accession>A0A537J3B6</accession>
<comment type="caution">
    <text evidence="7">The sequence shown here is derived from an EMBL/GenBank/DDBJ whole genome shotgun (WGS) entry which is preliminary data.</text>
</comment>
<sequence length="322" mass="34117">MIYKIGWAVLVAAGLLLPMPVYPVLAVDILAWALFATAFDIMLGYTGLLSFGQAAFFGGGAYTAGLLAQRLGVPYPLNALAAALAAGLIALPLMGLAIRRRGIYFAMITLAFGQMVFYVVNEWRSLTGGENGVQGIPRVALGGLDISSSTAYYYAAFPLAALGLLLCWRIVRSPFGRVLLAVRENDVRTQTLGYAVTRYKLLAAVLSCTLSGLAGGIWVINHGFVALDAVHWTTSGLVVIMVLLGGMGTRLGPLVGAALVLLLRDFISTWTDAWGVVTGTIFIVVILVFRQGIVGTIEHVMQSKRPPSGAPTPAVEEAASTR</sequence>
<dbReference type="GO" id="GO:0015658">
    <property type="term" value="F:branched-chain amino acid transmembrane transporter activity"/>
    <property type="evidence" value="ECO:0007669"/>
    <property type="project" value="InterPro"/>
</dbReference>
<feature type="transmembrane region" description="Helical" evidence="6">
    <location>
        <begin position="151"/>
        <end position="171"/>
    </location>
</feature>
<evidence type="ECO:0000256" key="3">
    <source>
        <dbReference type="ARBA" id="ARBA00022692"/>
    </source>
</evidence>
<gene>
    <name evidence="7" type="ORF">E6H04_13085</name>
</gene>
<evidence type="ECO:0000256" key="1">
    <source>
        <dbReference type="ARBA" id="ARBA00004651"/>
    </source>
</evidence>
<evidence type="ECO:0000256" key="4">
    <source>
        <dbReference type="ARBA" id="ARBA00022989"/>
    </source>
</evidence>
<dbReference type="EMBL" id="VBAO01000407">
    <property type="protein sequence ID" value="TMI78059.1"/>
    <property type="molecule type" value="Genomic_DNA"/>
</dbReference>
<keyword evidence="4 6" id="KW-1133">Transmembrane helix</keyword>
<dbReference type="GO" id="GO:0005886">
    <property type="term" value="C:plasma membrane"/>
    <property type="evidence" value="ECO:0007669"/>
    <property type="project" value="UniProtKB-SubCell"/>
</dbReference>
<dbReference type="CDD" id="cd06581">
    <property type="entry name" value="TM_PBP1_LivM_like"/>
    <property type="match status" value="1"/>
</dbReference>
<feature type="transmembrane region" description="Helical" evidence="6">
    <location>
        <begin position="103"/>
        <end position="120"/>
    </location>
</feature>